<dbReference type="PANTHER" id="PTHR45753">
    <property type="entry name" value="ORNITHINE CARBAMOYLTRANSFERASE, MITOCHONDRIAL"/>
    <property type="match status" value="1"/>
</dbReference>
<reference evidence="10 11" key="1">
    <citation type="journal article" date="2018" name="Nat. Biotechnol.">
        <title>A standardized bacterial taxonomy based on genome phylogeny substantially revises the tree of life.</title>
        <authorList>
            <person name="Parks D.H."/>
            <person name="Chuvochina M."/>
            <person name="Waite D.W."/>
            <person name="Rinke C."/>
            <person name="Skarshewski A."/>
            <person name="Chaumeil P.A."/>
            <person name="Hugenholtz P."/>
        </authorList>
    </citation>
    <scope>NUCLEOTIDE SEQUENCE [LARGE SCALE GENOMIC DNA]</scope>
    <source>
        <strain evidence="10">UBA9158</strain>
    </source>
</reference>
<dbReference type="Proteomes" id="UP000259273">
    <property type="component" value="Unassembled WGS sequence"/>
</dbReference>
<dbReference type="EC" id="2.1.3.2" evidence="7"/>
<name>A0A3C1KJG4_9GAMM</name>
<evidence type="ECO:0000313" key="10">
    <source>
        <dbReference type="EMBL" id="HAN26514.1"/>
    </source>
</evidence>
<keyword evidence="4 7" id="KW-0665">Pyrimidine biosynthesis</keyword>
<organism evidence="10 11">
    <name type="scientific">Haliea salexigens</name>
    <dbReference type="NCBI Taxonomy" id="287487"/>
    <lineage>
        <taxon>Bacteria</taxon>
        <taxon>Pseudomonadati</taxon>
        <taxon>Pseudomonadota</taxon>
        <taxon>Gammaproteobacteria</taxon>
        <taxon>Cellvibrionales</taxon>
        <taxon>Halieaceae</taxon>
        <taxon>Haliea</taxon>
    </lineage>
</organism>
<dbReference type="EMBL" id="DMND01000039">
    <property type="protein sequence ID" value="HAN26514.1"/>
    <property type="molecule type" value="Genomic_DNA"/>
</dbReference>
<dbReference type="PRINTS" id="PR00100">
    <property type="entry name" value="AOTCASE"/>
</dbReference>
<dbReference type="NCBIfam" id="NF006046">
    <property type="entry name" value="PRK08192.1"/>
    <property type="match status" value="1"/>
</dbReference>
<dbReference type="GO" id="GO:0006520">
    <property type="term" value="P:amino acid metabolic process"/>
    <property type="evidence" value="ECO:0007669"/>
    <property type="project" value="InterPro"/>
</dbReference>
<evidence type="ECO:0000256" key="3">
    <source>
        <dbReference type="ARBA" id="ARBA00022679"/>
    </source>
</evidence>
<feature type="binding site" evidence="7">
    <location>
        <position position="138"/>
    </location>
    <ligand>
        <name>carbamoyl phosphate</name>
        <dbReference type="ChEBI" id="CHEBI:58228"/>
    </ligand>
</feature>
<comment type="caution">
    <text evidence="10">The sequence shown here is derived from an EMBL/GenBank/DDBJ whole genome shotgun (WGS) entry which is preliminary data.</text>
</comment>
<evidence type="ECO:0000256" key="1">
    <source>
        <dbReference type="ARBA" id="ARBA00004852"/>
    </source>
</evidence>
<dbReference type="Gene3D" id="3.40.50.1370">
    <property type="entry name" value="Aspartate/ornithine carbamoyltransferase"/>
    <property type="match status" value="2"/>
</dbReference>
<dbReference type="UniPathway" id="UPA00070">
    <property type="reaction ID" value="UER00116"/>
</dbReference>
<feature type="binding site" evidence="7">
    <location>
        <position position="135"/>
    </location>
    <ligand>
        <name>carbamoyl phosphate</name>
        <dbReference type="ChEBI" id="CHEBI:58228"/>
    </ligand>
</feature>
<evidence type="ECO:0000259" key="8">
    <source>
        <dbReference type="Pfam" id="PF00185"/>
    </source>
</evidence>
<keyword evidence="3 7" id="KW-0808">Transferase</keyword>
<evidence type="ECO:0000256" key="6">
    <source>
        <dbReference type="ARBA" id="ARBA00048859"/>
    </source>
</evidence>
<dbReference type="SUPFAM" id="SSF53671">
    <property type="entry name" value="Aspartate/ornithine carbamoyltransferase"/>
    <property type="match status" value="1"/>
</dbReference>
<gene>
    <name evidence="7" type="primary">pyrB</name>
    <name evidence="10" type="ORF">DCP75_02070</name>
</gene>
<feature type="binding site" evidence="7">
    <location>
        <position position="275"/>
    </location>
    <ligand>
        <name>carbamoyl phosphate</name>
        <dbReference type="ChEBI" id="CHEBI:58228"/>
    </ligand>
</feature>
<accession>A0A3C1KJG4</accession>
<feature type="binding site" evidence="7">
    <location>
        <position position="107"/>
    </location>
    <ligand>
        <name>carbamoyl phosphate</name>
        <dbReference type="ChEBI" id="CHEBI:58228"/>
    </ligand>
</feature>
<comment type="similarity">
    <text evidence="2 7">Belongs to the aspartate/ornithine carbamoyltransferase superfamily. ATCase family.</text>
</comment>
<sequence>MQFAGSHILSIAQFERPDVERVFAVADSMEPYAHRRRVTRVLDGAILGSMFFEPSTRTRVSFGSAFNLLGGEVRETTGFEQSAIAKGESLYDTARVLSGYSDVIAMRHPQEGSVAEFAAASRVPVINGGDGSNEHPTQALLDLYTIRKELAARGRDVDRLRIAMVGDLRHGRTVHSLCKLLCLFKGVQVVLVSPSELRMPGAIVEQLRASGHEVLESEALESSIRHVDIVYSTRIQEERFSSQQEADIYRGRFRLNQSIYTEHCEPNTVIMHPLPRDSRVTARELDDDLNDNPNLAIFRQTDNGVLVRMALFTLVLDVVAQVHKHARDVNWYTGGRFDGL</sequence>
<dbReference type="Pfam" id="PF00185">
    <property type="entry name" value="OTCace"/>
    <property type="match status" value="1"/>
</dbReference>
<proteinExistence type="inferred from homology"/>
<dbReference type="InterPro" id="IPR036901">
    <property type="entry name" value="Asp/Orn_carbamoylTrfase_sf"/>
</dbReference>
<dbReference type="HAMAP" id="MF_00001">
    <property type="entry name" value="Asp_carb_tr"/>
    <property type="match status" value="1"/>
</dbReference>
<comment type="catalytic activity">
    <reaction evidence="6 7">
        <text>carbamoyl phosphate + L-aspartate = N-carbamoyl-L-aspartate + phosphate + H(+)</text>
        <dbReference type="Rhea" id="RHEA:20013"/>
        <dbReference type="ChEBI" id="CHEBI:15378"/>
        <dbReference type="ChEBI" id="CHEBI:29991"/>
        <dbReference type="ChEBI" id="CHEBI:32814"/>
        <dbReference type="ChEBI" id="CHEBI:43474"/>
        <dbReference type="ChEBI" id="CHEBI:58228"/>
        <dbReference type="EC" id="2.1.3.2"/>
    </reaction>
</comment>
<comment type="pathway">
    <text evidence="1 7">Pyrimidine metabolism; UMP biosynthesis via de novo pathway; (S)-dihydroorotate from bicarbonate: step 2/3.</text>
</comment>
<dbReference type="GO" id="GO:0004070">
    <property type="term" value="F:aspartate carbamoyltransferase activity"/>
    <property type="evidence" value="ECO:0007669"/>
    <property type="project" value="UniProtKB-UniRule"/>
</dbReference>
<dbReference type="InterPro" id="IPR006130">
    <property type="entry name" value="Asp/Orn_carbamoylTrfase"/>
</dbReference>
<feature type="domain" description="Aspartate/ornithine carbamoyltransferase Asp/Orn-binding" evidence="8">
    <location>
        <begin position="160"/>
        <end position="314"/>
    </location>
</feature>
<dbReference type="GO" id="GO:0006207">
    <property type="term" value="P:'de novo' pyrimidine nucleobase biosynthetic process"/>
    <property type="evidence" value="ECO:0007669"/>
    <property type="project" value="InterPro"/>
</dbReference>
<comment type="function">
    <text evidence="5 7">Catalyzes the condensation of carbamoyl phosphate and aspartate to form carbamoyl aspartate and inorganic phosphate, the committed step in the de novo pyrimidine nucleotide biosynthesis pathway.</text>
</comment>
<evidence type="ECO:0000259" key="9">
    <source>
        <dbReference type="Pfam" id="PF02729"/>
    </source>
</evidence>
<protein>
    <recommendedName>
        <fullName evidence="7">Aspartate carbamoyltransferase</fullName>
        <ecNumber evidence="7">2.1.3.2</ecNumber>
    </recommendedName>
    <alternativeName>
        <fullName evidence="7">Aspartate transcarbamylase</fullName>
        <shortName evidence="7">ATCase</shortName>
    </alternativeName>
</protein>
<evidence type="ECO:0000256" key="2">
    <source>
        <dbReference type="ARBA" id="ARBA00008896"/>
    </source>
</evidence>
<dbReference type="STRING" id="1121937.GCA_000423125_01816"/>
<dbReference type="AlphaFoldDB" id="A0A3C1KJG4"/>
<dbReference type="FunFam" id="3.40.50.1370:FF:000002">
    <property type="entry name" value="Aspartate carbamoyltransferase 2"/>
    <property type="match status" value="1"/>
</dbReference>
<dbReference type="InterPro" id="IPR006131">
    <property type="entry name" value="Asp_carbamoyltransf_Asp/Orn-bd"/>
</dbReference>
<feature type="binding site" evidence="7">
    <location>
        <position position="234"/>
    </location>
    <ligand>
        <name>L-aspartate</name>
        <dbReference type="ChEBI" id="CHEBI:29991"/>
    </ligand>
</feature>
<dbReference type="GO" id="GO:0005829">
    <property type="term" value="C:cytosol"/>
    <property type="evidence" value="ECO:0007669"/>
    <property type="project" value="TreeGrafter"/>
</dbReference>
<evidence type="ECO:0000256" key="4">
    <source>
        <dbReference type="ARBA" id="ARBA00022975"/>
    </source>
</evidence>
<feature type="binding site" evidence="7">
    <location>
        <position position="172"/>
    </location>
    <ligand>
        <name>L-aspartate</name>
        <dbReference type="ChEBI" id="CHEBI:29991"/>
    </ligand>
</feature>
<feature type="binding site" evidence="7">
    <location>
        <position position="86"/>
    </location>
    <ligand>
        <name>L-aspartate</name>
        <dbReference type="ChEBI" id="CHEBI:29991"/>
    </ligand>
</feature>
<dbReference type="GO" id="GO:0044205">
    <property type="term" value="P:'de novo' UMP biosynthetic process"/>
    <property type="evidence" value="ECO:0007669"/>
    <property type="project" value="UniProtKB-UniRule"/>
</dbReference>
<dbReference type="PANTHER" id="PTHR45753:SF6">
    <property type="entry name" value="ASPARTATE CARBAMOYLTRANSFERASE"/>
    <property type="match status" value="1"/>
</dbReference>
<feature type="domain" description="Aspartate/ornithine carbamoyltransferase carbamoyl-P binding" evidence="9">
    <location>
        <begin position="7"/>
        <end position="147"/>
    </location>
</feature>
<feature type="binding site" evidence="7">
    <location>
        <position position="274"/>
    </location>
    <ligand>
        <name>carbamoyl phosphate</name>
        <dbReference type="ChEBI" id="CHEBI:58228"/>
    </ligand>
</feature>
<dbReference type="NCBIfam" id="NF002032">
    <property type="entry name" value="PRK00856.1"/>
    <property type="match status" value="1"/>
</dbReference>
<feature type="binding site" evidence="7">
    <location>
        <position position="57"/>
    </location>
    <ligand>
        <name>carbamoyl phosphate</name>
        <dbReference type="ChEBI" id="CHEBI:58228"/>
    </ligand>
</feature>
<dbReference type="InterPro" id="IPR006132">
    <property type="entry name" value="Asp/Orn_carbamoyltranf_P-bd"/>
</dbReference>
<evidence type="ECO:0000256" key="5">
    <source>
        <dbReference type="ARBA" id="ARBA00043884"/>
    </source>
</evidence>
<comment type="subunit">
    <text evidence="7">Heterododecamer (2C3:3R2) of six catalytic PyrB chains organized as two trimers (C3), and six regulatory PyrI chains organized as three dimers (R2).</text>
</comment>
<dbReference type="Pfam" id="PF02729">
    <property type="entry name" value="OTCace_N"/>
    <property type="match status" value="1"/>
</dbReference>
<dbReference type="NCBIfam" id="TIGR00670">
    <property type="entry name" value="asp_carb_tr"/>
    <property type="match status" value="1"/>
</dbReference>
<dbReference type="PRINTS" id="PR00101">
    <property type="entry name" value="ATCASE"/>
</dbReference>
<dbReference type="InterPro" id="IPR002082">
    <property type="entry name" value="Asp_carbamoyltransf"/>
</dbReference>
<evidence type="ECO:0000313" key="11">
    <source>
        <dbReference type="Proteomes" id="UP000259273"/>
    </source>
</evidence>
<evidence type="ECO:0000256" key="7">
    <source>
        <dbReference type="HAMAP-Rule" id="MF_00001"/>
    </source>
</evidence>
<dbReference type="GO" id="GO:0016597">
    <property type="term" value="F:amino acid binding"/>
    <property type="evidence" value="ECO:0007669"/>
    <property type="project" value="InterPro"/>
</dbReference>
<dbReference type="PROSITE" id="PS00097">
    <property type="entry name" value="CARBAMOYLTRANSFERASE"/>
    <property type="match status" value="1"/>
</dbReference>
<feature type="binding site" evidence="7">
    <location>
        <position position="58"/>
    </location>
    <ligand>
        <name>carbamoyl phosphate</name>
        <dbReference type="ChEBI" id="CHEBI:58228"/>
    </ligand>
</feature>